<feature type="compositionally biased region" description="Polar residues" evidence="2">
    <location>
        <begin position="315"/>
        <end position="355"/>
    </location>
</feature>
<feature type="domain" description="UBA" evidence="3">
    <location>
        <begin position="1855"/>
        <end position="1895"/>
    </location>
</feature>
<protein>
    <recommendedName>
        <fullName evidence="1">Ubiquilin-like protein</fullName>
    </recommendedName>
</protein>
<dbReference type="GO" id="GO:0005829">
    <property type="term" value="C:cytosol"/>
    <property type="evidence" value="ECO:0007669"/>
    <property type="project" value="TreeGrafter"/>
</dbReference>
<dbReference type="FunFam" id="3.10.20.90:FF:000198">
    <property type="entry name" value="Ubiquilin 3"/>
    <property type="match status" value="1"/>
</dbReference>
<dbReference type="Pfam" id="PF00240">
    <property type="entry name" value="ubiquitin"/>
    <property type="match status" value="3"/>
</dbReference>
<feature type="region of interest" description="Disordered" evidence="2">
    <location>
        <begin position="1049"/>
        <end position="1131"/>
    </location>
</feature>
<feature type="region of interest" description="Disordered" evidence="2">
    <location>
        <begin position="299"/>
        <end position="355"/>
    </location>
</feature>
<evidence type="ECO:0000313" key="5">
    <source>
        <dbReference type="EMBL" id="KAG8522937.1"/>
    </source>
</evidence>
<proteinExistence type="predicted"/>
<dbReference type="SMART" id="SM00727">
    <property type="entry name" value="STI1"/>
    <property type="match status" value="3"/>
</dbReference>
<feature type="compositionally biased region" description="Basic and acidic residues" evidence="2">
    <location>
        <begin position="1099"/>
        <end position="1111"/>
    </location>
</feature>
<dbReference type="CDD" id="cd01808">
    <property type="entry name" value="Ubl_PLICs"/>
    <property type="match status" value="3"/>
</dbReference>
<dbReference type="SUPFAM" id="SSF54236">
    <property type="entry name" value="Ubiquitin-like"/>
    <property type="match status" value="3"/>
</dbReference>
<dbReference type="SUPFAM" id="SSF46934">
    <property type="entry name" value="UBA-like"/>
    <property type="match status" value="2"/>
</dbReference>
<dbReference type="InterPro" id="IPR029071">
    <property type="entry name" value="Ubiquitin-like_domsf"/>
</dbReference>
<feature type="compositionally biased region" description="Basic and acidic residues" evidence="2">
    <location>
        <begin position="151"/>
        <end position="161"/>
    </location>
</feature>
<dbReference type="SMART" id="SM00213">
    <property type="entry name" value="UBQ"/>
    <property type="match status" value="3"/>
</dbReference>
<feature type="region of interest" description="Disordered" evidence="2">
    <location>
        <begin position="1478"/>
        <end position="1501"/>
    </location>
</feature>
<dbReference type="Pfam" id="PF23195">
    <property type="entry name" value="UBQLN1"/>
    <property type="match status" value="2"/>
</dbReference>
<dbReference type="PANTHER" id="PTHR10677">
    <property type="entry name" value="UBIQUILIN"/>
    <property type="match status" value="1"/>
</dbReference>
<dbReference type="CDD" id="cd14399">
    <property type="entry name" value="UBA_PLICs"/>
    <property type="match status" value="2"/>
</dbReference>
<evidence type="ECO:0000313" key="6">
    <source>
        <dbReference type="Proteomes" id="UP000700334"/>
    </source>
</evidence>
<comment type="caution">
    <text evidence="5">The sequence shown here is derived from an EMBL/GenBank/DDBJ whole genome shotgun (WGS) entry which is preliminary data.</text>
</comment>
<feature type="domain" description="Ubiquitin-like" evidence="4">
    <location>
        <begin position="708"/>
        <end position="782"/>
    </location>
</feature>
<dbReference type="FunFam" id="3.10.20.90:FF:000095">
    <property type="entry name" value="Ubiquilin 4"/>
    <property type="match status" value="2"/>
</dbReference>
<dbReference type="OrthoDB" id="267397at2759"/>
<feature type="region of interest" description="Disordered" evidence="2">
    <location>
        <begin position="1689"/>
        <end position="1715"/>
    </location>
</feature>
<feature type="compositionally biased region" description="Gly residues" evidence="2">
    <location>
        <begin position="997"/>
        <end position="1007"/>
    </location>
</feature>
<dbReference type="FunFam" id="1.10.8.10:FF:000077">
    <property type="entry name" value="Ubiquilin like"/>
    <property type="match status" value="1"/>
</dbReference>
<dbReference type="InterPro" id="IPR015940">
    <property type="entry name" value="UBA"/>
</dbReference>
<dbReference type="InterPro" id="IPR006636">
    <property type="entry name" value="STI1_HS-bd"/>
</dbReference>
<sequence>MPHVISRASRMAHHGCPSGPPADNNLPASVTRVIVKTPGHQEDFIVADDTSVRQFKETLSAHFKCEVDQLVLVFMGRLLKDRDTLSQRGILDGHTIHLVIKSKNGSRSRILRSQNLPTNEPCLQDRNTKGNSGLCQSAGGSHISGKSAHSVRSENPEEHMQDADVGGTEHIAQMLENPLIQQLLSNVDLMRQFIADHPDMQQLMRQNPEISNILDNSEILWQTLELARNLAIIQEIMQTQQPAQNLEQPPNPQSFLGLETISGGDNVLGQSYAEFSDQVLNSLHDLFGGNIFTALLEGQTPEVDPSPPSPPPPQDQRNQLSQLPTARVIYTSSRSGLNSITSSTTAPSRANHTPTINTATISTKSQNQTCAIQQPAGVPALPGIELSQQSQARDKHATVTSEGFDQSSEDDLQQPDEQSGSQITGNMMQLLLNNPNLAGQMMSFISMPQLSEQCRQPLLTFLQQTQLSDMLLSLTNPKASQALLQIERSLQILATETPILLPWVAPYLWGLGWLPAPCCSYSNTVPCTRSMPDMTERSHKSGTVPQRLQSLVDDPSQLLQVPEICYSKQMESLQALGDDLMEWVPAQKASWVSVQQDEGGLEPCIRGRTGSQLIGMYSPNWSPPKPSYPKDLTIPSMLTLQFSDPGIVNPSLLTFPLSPLPKRMTLVSHPHSSSCVPTDLGLLLPTMAKSGETLPQGSPVPVRDPHLIKVTVKTPKDKEDFSVTDTCTIQQLKEEISQRFKAHPDQLVLIFAGKILKDPDSLAQCGVRDGLTVHLVIKMQRRPVGTEYPVPSIPASAPSPGSVPQSSPIHPADGPPAFSLGVLTGLGGLGLTSGSFPDQQSSLMWQHVSVPEFMAQIIDDPFIQGLLSNTSLVRQLVLDNPHMQQLIQHNPEIGHILNNPEIMRQTLEFLRNPAMMQEMMRSQDRALSNLESIPGGYNVLRTMYTDIMDPMLNAVQEQFGGNPFATTTTANATSSSNQPSRLENCDPLPNPWASTYGGSGGRGGRQPGGPDVSEVRNRVPNILGNIGLYDYLQQLHETSQSLGTYLQGTASTLSPNQEPPSQGNRVPPSLSQDPESGTPLPKESVAFKGKSSCPAFLRHPTESGPRPDRGQDGAGNGSTAHNINMPDLVSGLGDSANRPPFVPSPPSPMAATAGIPEHAWLPPPAYPRSLRPTSVCQAPQLQEEMRRQLPLLLHLQAAMANPRAMHALLQIEQGLQTLAREAPRLFLWFMPRLSGLGSMAGVSETREGALTPEDLPTAPAPEVPPVQGSMEQGLHSTPFLRMLQALASASLQQLQPETHFQAQLEQLRAMGFLNPEANLQALIATGGDVDAAVEKLRQSSPTVTSPLTSYSLRLTLEKGSCHPMGTRWLQGYTGRWRNMARAREEAGDSRLVSGREPSSHIIRVSVKTPQDCQEFMLAENSSVRHFKKQISRRLHCDTDRLVLIFTGKILRDQDILSQRGILDGTTVHLVVRTHLKGALPSPGTLPGPTGPGTHRADTATSESTGVLARLGQLVHCCPDLADFLGRLAQLLASAPESVLQYLEDPLMQGLVSEKPANVSHVPESSRPAHKTEPAPKALETLQNPARQPDLRPNKRRLEALKTVPGGDSAMPAVCSDIKQLMLSTLAPLVASKGHSPFSEPFRGEANAHSRTDAITSTPTASASSRPLAQEIRQEVSAGLIAKARGMASNQANSGFRNGMSDSEQDSPTRESQQPIGKATLASQLRPSPCALRGALHVLQQNPALLHHLTTGSPLRHHMPLLPILTNPRALQALIQIEKGLQTLSREVPGLGIYLWGTGRPRGARGAPETRGGGQDHRTHPLPPTLAVLQLLHALANACSQSTQPPLSSTPLTEGSYQQELEHLKAMGFANHDANLQALMATGGDVHAAIERLLGPPEA</sequence>
<dbReference type="InterPro" id="IPR015496">
    <property type="entry name" value="Ubiquilin"/>
</dbReference>
<dbReference type="SMART" id="SM00165">
    <property type="entry name" value="UBA"/>
    <property type="match status" value="2"/>
</dbReference>
<dbReference type="PROSITE" id="PS50053">
    <property type="entry name" value="UBIQUITIN_2"/>
    <property type="match status" value="3"/>
</dbReference>
<reference evidence="5" key="1">
    <citation type="journal article" date="2021" name="Evol. Appl.">
        <title>The genome of the Pyrenean desman and the effects of bottlenecks and inbreeding on the genomic landscape of an endangered species.</title>
        <authorList>
            <person name="Escoda L."/>
            <person name="Castresana J."/>
        </authorList>
    </citation>
    <scope>NUCLEOTIDE SEQUENCE</scope>
    <source>
        <strain evidence="5">IBE-C5619</strain>
    </source>
</reference>
<feature type="region of interest" description="Disordered" evidence="2">
    <location>
        <begin position="963"/>
        <end position="1016"/>
    </location>
</feature>
<evidence type="ECO:0000259" key="3">
    <source>
        <dbReference type="PROSITE" id="PS50030"/>
    </source>
</evidence>
<feature type="compositionally biased region" description="Polar residues" evidence="2">
    <location>
        <begin position="1689"/>
        <end position="1701"/>
    </location>
</feature>
<feature type="compositionally biased region" description="Polar residues" evidence="2">
    <location>
        <begin position="1049"/>
        <end position="1075"/>
    </location>
</feature>
<dbReference type="Gene3D" id="1.10.260.100">
    <property type="match status" value="1"/>
</dbReference>
<feature type="region of interest" description="Disordered" evidence="2">
    <location>
        <begin position="1555"/>
        <end position="1594"/>
    </location>
</feature>
<feature type="region of interest" description="Disordered" evidence="2">
    <location>
        <begin position="1"/>
        <end position="27"/>
    </location>
</feature>
<dbReference type="GO" id="GO:0031593">
    <property type="term" value="F:polyubiquitin modification-dependent protein binding"/>
    <property type="evidence" value="ECO:0007669"/>
    <property type="project" value="TreeGrafter"/>
</dbReference>
<evidence type="ECO:0000256" key="1">
    <source>
        <dbReference type="ARBA" id="ARBA00074668"/>
    </source>
</evidence>
<evidence type="ECO:0000256" key="2">
    <source>
        <dbReference type="SAM" id="MobiDB-lite"/>
    </source>
</evidence>
<dbReference type="EMBL" id="JAGFMF010011429">
    <property type="protein sequence ID" value="KAG8522937.1"/>
    <property type="molecule type" value="Genomic_DNA"/>
</dbReference>
<feature type="region of interest" description="Disordered" evidence="2">
    <location>
        <begin position="1637"/>
        <end position="1667"/>
    </location>
</feature>
<dbReference type="Gene3D" id="3.10.20.90">
    <property type="entry name" value="Phosphatidylinositol 3-kinase Catalytic Subunit, Chain A, domain 1"/>
    <property type="match status" value="3"/>
</dbReference>
<evidence type="ECO:0000259" key="4">
    <source>
        <dbReference type="PROSITE" id="PS50053"/>
    </source>
</evidence>
<dbReference type="Gene3D" id="1.10.8.10">
    <property type="entry name" value="DNA helicase RuvA subunit, C-terminal domain"/>
    <property type="match status" value="2"/>
</dbReference>
<name>A0A8J6DV10_GALPY</name>
<feature type="compositionally biased region" description="Low complexity" evidence="2">
    <location>
        <begin position="1652"/>
        <end position="1667"/>
    </location>
</feature>
<feature type="compositionally biased region" description="Low complexity" evidence="2">
    <location>
        <begin position="965"/>
        <end position="977"/>
    </location>
</feature>
<feature type="compositionally biased region" description="Pro residues" evidence="2">
    <location>
        <begin position="304"/>
        <end position="314"/>
    </location>
</feature>
<dbReference type="PANTHER" id="PTHR10677:SF4">
    <property type="entry name" value="UBIQUILIN-3"/>
    <property type="match status" value="1"/>
</dbReference>
<accession>A0A8J6DV10</accession>
<dbReference type="PROSITE" id="PS50030">
    <property type="entry name" value="UBA"/>
    <property type="match status" value="2"/>
</dbReference>
<feature type="compositionally biased region" description="Polar residues" evidence="2">
    <location>
        <begin position="129"/>
        <end position="139"/>
    </location>
</feature>
<feature type="domain" description="UBA" evidence="3">
    <location>
        <begin position="1293"/>
        <end position="1339"/>
    </location>
</feature>
<feature type="region of interest" description="Disordered" evidence="2">
    <location>
        <begin position="117"/>
        <end position="161"/>
    </location>
</feature>
<organism evidence="5 6">
    <name type="scientific">Galemys pyrenaicus</name>
    <name type="common">Iberian desman</name>
    <name type="synonym">Pyrenean desman</name>
    <dbReference type="NCBI Taxonomy" id="202257"/>
    <lineage>
        <taxon>Eukaryota</taxon>
        <taxon>Metazoa</taxon>
        <taxon>Chordata</taxon>
        <taxon>Craniata</taxon>
        <taxon>Vertebrata</taxon>
        <taxon>Euteleostomi</taxon>
        <taxon>Mammalia</taxon>
        <taxon>Eutheria</taxon>
        <taxon>Laurasiatheria</taxon>
        <taxon>Eulipotyphla</taxon>
        <taxon>Talpidae</taxon>
        <taxon>Galemys</taxon>
    </lineage>
</organism>
<dbReference type="FunFam" id="1.10.260.100:FF:000001">
    <property type="entry name" value="Ubiquilin 1"/>
    <property type="match status" value="2"/>
</dbReference>
<dbReference type="GO" id="GO:0006511">
    <property type="term" value="P:ubiquitin-dependent protein catabolic process"/>
    <property type="evidence" value="ECO:0007669"/>
    <property type="project" value="TreeGrafter"/>
</dbReference>
<feature type="region of interest" description="Disordered" evidence="2">
    <location>
        <begin position="387"/>
        <end position="421"/>
    </location>
</feature>
<dbReference type="Pfam" id="PF00627">
    <property type="entry name" value="UBA"/>
    <property type="match status" value="2"/>
</dbReference>
<dbReference type="Proteomes" id="UP000700334">
    <property type="component" value="Unassembled WGS sequence"/>
</dbReference>
<feature type="compositionally biased region" description="Basic and acidic residues" evidence="2">
    <location>
        <begin position="1641"/>
        <end position="1651"/>
    </location>
</feature>
<feature type="domain" description="Ubiquitin-like" evidence="4">
    <location>
        <begin position="1402"/>
        <end position="1472"/>
    </location>
</feature>
<feature type="domain" description="Ubiquitin-like" evidence="4">
    <location>
        <begin position="31"/>
        <end position="105"/>
    </location>
</feature>
<dbReference type="InterPro" id="IPR009060">
    <property type="entry name" value="UBA-like_sf"/>
</dbReference>
<dbReference type="InterPro" id="IPR000626">
    <property type="entry name" value="Ubiquitin-like_dom"/>
</dbReference>
<keyword evidence="6" id="KW-1185">Reference proteome</keyword>
<gene>
    <name evidence="5" type="ORF">J0S82_010152</name>
</gene>